<dbReference type="InterPro" id="IPR045338">
    <property type="entry name" value="DUF6535"/>
</dbReference>
<dbReference type="eggNOG" id="ENOG502SRJC">
    <property type="taxonomic scope" value="Eukaryota"/>
</dbReference>
<evidence type="ECO:0000259" key="2">
    <source>
        <dbReference type="Pfam" id="PF20153"/>
    </source>
</evidence>
<dbReference type="Pfam" id="PF20153">
    <property type="entry name" value="DUF6535"/>
    <property type="match status" value="1"/>
</dbReference>
<feature type="non-terminal residue" evidence="3">
    <location>
        <position position="195"/>
    </location>
</feature>
<name>R7S1P5_PUNST</name>
<gene>
    <name evidence="3" type="ORF">PUNSTDRAFT_29344</name>
</gene>
<dbReference type="EMBL" id="JH687556">
    <property type="protein sequence ID" value="EIN04148.1"/>
    <property type="molecule type" value="Genomic_DNA"/>
</dbReference>
<proteinExistence type="predicted"/>
<dbReference type="GeneID" id="18882104"/>
<feature type="non-terminal residue" evidence="3">
    <location>
        <position position="1"/>
    </location>
</feature>
<reference evidence="4" key="1">
    <citation type="journal article" date="2012" name="Science">
        <title>The Paleozoic origin of enzymatic lignin decomposition reconstructed from 31 fungal genomes.</title>
        <authorList>
            <person name="Floudas D."/>
            <person name="Binder M."/>
            <person name="Riley R."/>
            <person name="Barry K."/>
            <person name="Blanchette R.A."/>
            <person name="Henrissat B."/>
            <person name="Martinez A.T."/>
            <person name="Otillar R."/>
            <person name="Spatafora J.W."/>
            <person name="Yadav J.S."/>
            <person name="Aerts A."/>
            <person name="Benoit I."/>
            <person name="Boyd A."/>
            <person name="Carlson A."/>
            <person name="Copeland A."/>
            <person name="Coutinho P.M."/>
            <person name="de Vries R.P."/>
            <person name="Ferreira P."/>
            <person name="Findley K."/>
            <person name="Foster B."/>
            <person name="Gaskell J."/>
            <person name="Glotzer D."/>
            <person name="Gorecki P."/>
            <person name="Heitman J."/>
            <person name="Hesse C."/>
            <person name="Hori C."/>
            <person name="Igarashi K."/>
            <person name="Jurgens J.A."/>
            <person name="Kallen N."/>
            <person name="Kersten P."/>
            <person name="Kohler A."/>
            <person name="Kuees U."/>
            <person name="Kumar T.K.A."/>
            <person name="Kuo A."/>
            <person name="LaButti K."/>
            <person name="Larrondo L.F."/>
            <person name="Lindquist E."/>
            <person name="Ling A."/>
            <person name="Lombard V."/>
            <person name="Lucas S."/>
            <person name="Lundell T."/>
            <person name="Martin R."/>
            <person name="McLaughlin D.J."/>
            <person name="Morgenstern I."/>
            <person name="Morin E."/>
            <person name="Murat C."/>
            <person name="Nagy L.G."/>
            <person name="Nolan M."/>
            <person name="Ohm R.A."/>
            <person name="Patyshakuliyeva A."/>
            <person name="Rokas A."/>
            <person name="Ruiz-Duenas F.J."/>
            <person name="Sabat G."/>
            <person name="Salamov A."/>
            <person name="Samejima M."/>
            <person name="Schmutz J."/>
            <person name="Slot J.C."/>
            <person name="St John F."/>
            <person name="Stenlid J."/>
            <person name="Sun H."/>
            <person name="Sun S."/>
            <person name="Syed K."/>
            <person name="Tsang A."/>
            <person name="Wiebenga A."/>
            <person name="Young D."/>
            <person name="Pisabarro A."/>
            <person name="Eastwood D.C."/>
            <person name="Martin F."/>
            <person name="Cullen D."/>
            <person name="Grigoriev I.V."/>
            <person name="Hibbett D.S."/>
        </authorList>
    </citation>
    <scope>NUCLEOTIDE SEQUENCE [LARGE SCALE GENOMIC DNA]</scope>
    <source>
        <strain evidence="4">HHB-11173 SS5</strain>
    </source>
</reference>
<feature type="domain" description="DUF6535" evidence="2">
    <location>
        <begin position="12"/>
        <end position="191"/>
    </location>
</feature>
<keyword evidence="1" id="KW-0812">Transmembrane</keyword>
<protein>
    <recommendedName>
        <fullName evidence="2">DUF6535 domain-containing protein</fullName>
    </recommendedName>
</protein>
<dbReference type="OMA" id="CARDAWA"/>
<feature type="transmembrane region" description="Helical" evidence="1">
    <location>
        <begin position="111"/>
        <end position="133"/>
    </location>
</feature>
<organism evidence="3 4">
    <name type="scientific">Punctularia strigosozonata (strain HHB-11173)</name>
    <name type="common">White-rot fungus</name>
    <dbReference type="NCBI Taxonomy" id="741275"/>
    <lineage>
        <taxon>Eukaryota</taxon>
        <taxon>Fungi</taxon>
        <taxon>Dikarya</taxon>
        <taxon>Basidiomycota</taxon>
        <taxon>Agaricomycotina</taxon>
        <taxon>Agaricomycetes</taxon>
        <taxon>Corticiales</taxon>
        <taxon>Punctulariaceae</taxon>
        <taxon>Punctularia</taxon>
    </lineage>
</organism>
<evidence type="ECO:0000313" key="3">
    <source>
        <dbReference type="EMBL" id="EIN04148.1"/>
    </source>
</evidence>
<keyword evidence="4" id="KW-1185">Reference proteome</keyword>
<dbReference type="HOGENOM" id="CLU_018688_1_2_1"/>
<dbReference type="RefSeq" id="XP_007388619.1">
    <property type="nucleotide sequence ID" value="XM_007388557.1"/>
</dbReference>
<evidence type="ECO:0000256" key="1">
    <source>
        <dbReference type="SAM" id="Phobius"/>
    </source>
</evidence>
<feature type="transmembrane region" description="Helical" evidence="1">
    <location>
        <begin position="166"/>
        <end position="190"/>
    </location>
</feature>
<dbReference type="OrthoDB" id="3219854at2759"/>
<accession>R7S1P5</accession>
<dbReference type="Proteomes" id="UP000054196">
    <property type="component" value="Unassembled WGS sequence"/>
</dbReference>
<keyword evidence="1" id="KW-0472">Membrane</keyword>
<feature type="transmembrane region" description="Helical" evidence="1">
    <location>
        <begin position="36"/>
        <end position="53"/>
    </location>
</feature>
<sequence>GTDDRSDGPGGWPSCLQQMLRHDNEMVAGWNDEIDTILIFAGLFSAILTAFSVESYKLLQQDPEQTSTDLLAQISLQLQSFSLNPAFANSTHTPSLKRTHIPVSAVRINSLWFTSLVLGLVSALTAIFARQWLREYAHWQLSSSRDSVRIRQFRHDGLMSWRVPTVMYAISILLQIAVVLFLVGLVDFLWTLNRI</sequence>
<dbReference type="AlphaFoldDB" id="R7S1P5"/>
<evidence type="ECO:0000313" key="4">
    <source>
        <dbReference type="Proteomes" id="UP000054196"/>
    </source>
</evidence>
<dbReference type="KEGG" id="psq:PUNSTDRAFT_29344"/>
<keyword evidence="1" id="KW-1133">Transmembrane helix</keyword>